<feature type="transmembrane region" description="Helical" evidence="1">
    <location>
        <begin position="147"/>
        <end position="168"/>
    </location>
</feature>
<accession>A0A430KTW1</accession>
<evidence type="ECO:0000256" key="1">
    <source>
        <dbReference type="SAM" id="Phobius"/>
    </source>
</evidence>
<protein>
    <submittedName>
        <fullName evidence="2">Multidrug DMT transporter permease</fullName>
    </submittedName>
</protein>
<keyword evidence="1" id="KW-0812">Transmembrane</keyword>
<dbReference type="Proteomes" id="UP000283087">
    <property type="component" value="Unassembled WGS sequence"/>
</dbReference>
<evidence type="ECO:0000313" key="2">
    <source>
        <dbReference type="EMBL" id="RTE66888.1"/>
    </source>
</evidence>
<keyword evidence="1" id="KW-1133">Transmembrane helix</keyword>
<organism evidence="2 3">
    <name type="scientific">Amphritea opalescens</name>
    <dbReference type="NCBI Taxonomy" id="2490544"/>
    <lineage>
        <taxon>Bacteria</taxon>
        <taxon>Pseudomonadati</taxon>
        <taxon>Pseudomonadota</taxon>
        <taxon>Gammaproteobacteria</taxon>
        <taxon>Oceanospirillales</taxon>
        <taxon>Oceanospirillaceae</taxon>
        <taxon>Amphritea</taxon>
    </lineage>
</organism>
<gene>
    <name evidence="2" type="ORF">EH243_04595</name>
</gene>
<dbReference type="OrthoDB" id="9783707at2"/>
<feature type="transmembrane region" description="Helical" evidence="1">
    <location>
        <begin position="102"/>
        <end position="135"/>
    </location>
</feature>
<dbReference type="EMBL" id="RQXW01000003">
    <property type="protein sequence ID" value="RTE66888.1"/>
    <property type="molecule type" value="Genomic_DNA"/>
</dbReference>
<reference evidence="2 3" key="1">
    <citation type="submission" date="2018-11" db="EMBL/GenBank/DDBJ databases">
        <title>The draft genome sequence of Amphritea opalescens ANRC-JH13T.</title>
        <authorList>
            <person name="Fang Z."/>
            <person name="Zhang Y."/>
            <person name="Han X."/>
        </authorList>
    </citation>
    <scope>NUCLEOTIDE SEQUENCE [LARGE SCALE GENOMIC DNA]</scope>
    <source>
        <strain evidence="2 3">ANRC-JH13</strain>
    </source>
</reference>
<sequence>MSVLAAILLTISALFHASWNLLGKKVHPSPAFFLVANIMACLCLLPVVAINLNALLSIPLTVWGLVLITGFFQAIYMWGLAGAYKHGAISVAYPLLRASPVLFIALLTALLGQGAALTTTGIIGVLLVSIGCLLIPMPSLRGIRVSAFLNLSCLFALIAAIGTVGYTLADDKALSTLRNLGDLPLTVIEISLLYLFLENLSCSLWLALITIPQQKNRRDLVEIAQKHLSKATLTGFSMTITYAIVLISMAYVENVSYVVVFRQLSIPIAVMMGIVLLKENGSIPKFVGTISTFLGIIIISI</sequence>
<dbReference type="RefSeq" id="WP_126157473.1">
    <property type="nucleotide sequence ID" value="NZ_RQXW01000003.1"/>
</dbReference>
<feature type="transmembrane region" description="Helical" evidence="1">
    <location>
        <begin position="188"/>
        <end position="211"/>
    </location>
</feature>
<name>A0A430KTW1_9GAMM</name>
<dbReference type="SUPFAM" id="SSF103481">
    <property type="entry name" value="Multidrug resistance efflux transporter EmrE"/>
    <property type="match status" value="2"/>
</dbReference>
<feature type="transmembrane region" description="Helical" evidence="1">
    <location>
        <begin position="62"/>
        <end position="82"/>
    </location>
</feature>
<keyword evidence="3" id="KW-1185">Reference proteome</keyword>
<feature type="transmembrane region" description="Helical" evidence="1">
    <location>
        <begin position="257"/>
        <end position="277"/>
    </location>
</feature>
<proteinExistence type="predicted"/>
<dbReference type="InterPro" id="IPR037185">
    <property type="entry name" value="EmrE-like"/>
</dbReference>
<feature type="transmembrane region" description="Helical" evidence="1">
    <location>
        <begin position="33"/>
        <end position="55"/>
    </location>
</feature>
<dbReference type="AlphaFoldDB" id="A0A430KTW1"/>
<feature type="transmembrane region" description="Helical" evidence="1">
    <location>
        <begin position="231"/>
        <end position="251"/>
    </location>
</feature>
<keyword evidence="1" id="KW-0472">Membrane</keyword>
<evidence type="ECO:0000313" key="3">
    <source>
        <dbReference type="Proteomes" id="UP000283087"/>
    </source>
</evidence>
<comment type="caution">
    <text evidence="2">The sequence shown here is derived from an EMBL/GenBank/DDBJ whole genome shotgun (WGS) entry which is preliminary data.</text>
</comment>